<dbReference type="Pfam" id="PF22654">
    <property type="entry name" value="DUF7008"/>
    <property type="match status" value="1"/>
</dbReference>
<feature type="region of interest" description="Disordered" evidence="6">
    <location>
        <begin position="1179"/>
        <end position="1208"/>
    </location>
</feature>
<dbReference type="InterPro" id="IPR029063">
    <property type="entry name" value="SAM-dependent_MTases_sf"/>
</dbReference>
<keyword evidence="3 9" id="KW-0808">Transferase</keyword>
<dbReference type="InterPro" id="IPR050953">
    <property type="entry name" value="N4_N6_ade-DNA_methylase"/>
</dbReference>
<proteinExistence type="predicted"/>
<keyword evidence="10" id="KW-1185">Reference proteome</keyword>
<evidence type="ECO:0000256" key="5">
    <source>
        <dbReference type="ARBA" id="ARBA00047942"/>
    </source>
</evidence>
<evidence type="ECO:0000313" key="10">
    <source>
        <dbReference type="Proteomes" id="UP001202961"/>
    </source>
</evidence>
<dbReference type="InterPro" id="IPR011639">
    <property type="entry name" value="MethylTrfase_TaqI-like_dom"/>
</dbReference>
<dbReference type="SUPFAM" id="SSF53335">
    <property type="entry name" value="S-adenosyl-L-methionine-dependent methyltransferases"/>
    <property type="match status" value="1"/>
</dbReference>
<dbReference type="Gene3D" id="3.40.50.150">
    <property type="entry name" value="Vaccinia Virus protein VP39"/>
    <property type="match status" value="1"/>
</dbReference>
<comment type="caution">
    <text evidence="9">The sequence shown here is derived from an EMBL/GenBank/DDBJ whole genome shotgun (WGS) entry which is preliminary data.</text>
</comment>
<dbReference type="InterPro" id="IPR002052">
    <property type="entry name" value="DNA_methylase_N6_adenine_CS"/>
</dbReference>
<organism evidence="9 10">
    <name type="scientific">Aporhodopirellula aestuarii</name>
    <dbReference type="NCBI Taxonomy" id="2950107"/>
    <lineage>
        <taxon>Bacteria</taxon>
        <taxon>Pseudomonadati</taxon>
        <taxon>Planctomycetota</taxon>
        <taxon>Planctomycetia</taxon>
        <taxon>Pirellulales</taxon>
        <taxon>Pirellulaceae</taxon>
        <taxon>Aporhodopirellula</taxon>
    </lineage>
</organism>
<dbReference type="PANTHER" id="PTHR33841">
    <property type="entry name" value="DNA METHYLTRANSFERASE YEEA-RELATED"/>
    <property type="match status" value="1"/>
</dbReference>
<keyword evidence="4" id="KW-0949">S-adenosyl-L-methionine</keyword>
<evidence type="ECO:0000256" key="4">
    <source>
        <dbReference type="ARBA" id="ARBA00022691"/>
    </source>
</evidence>
<reference evidence="9 10" key="1">
    <citation type="journal article" date="2022" name="Syst. Appl. Microbiol.">
        <title>Rhodopirellula aestuarii sp. nov., a novel member of the genus Rhodopirellula isolated from brackish sediments collected in the Tagus River estuary, Portugal.</title>
        <authorList>
            <person name="Vitorino I.R."/>
            <person name="Klimek D."/>
            <person name="Calusinska M."/>
            <person name="Lobo-da-Cunha A."/>
            <person name="Vasconcelos V."/>
            <person name="Lage O.M."/>
        </authorList>
    </citation>
    <scope>NUCLEOTIDE SEQUENCE [LARGE SCALE GENOMIC DNA]</scope>
    <source>
        <strain evidence="9 10">ICT_H3.1</strain>
    </source>
</reference>
<feature type="domain" description="DUF7008" evidence="8">
    <location>
        <begin position="830"/>
        <end position="1188"/>
    </location>
</feature>
<evidence type="ECO:0000259" key="8">
    <source>
        <dbReference type="Pfam" id="PF22654"/>
    </source>
</evidence>
<evidence type="ECO:0000256" key="3">
    <source>
        <dbReference type="ARBA" id="ARBA00022679"/>
    </source>
</evidence>
<name>A0ABT0U3P1_9BACT</name>
<evidence type="ECO:0000256" key="2">
    <source>
        <dbReference type="ARBA" id="ARBA00022603"/>
    </source>
</evidence>
<dbReference type="GO" id="GO:0032259">
    <property type="term" value="P:methylation"/>
    <property type="evidence" value="ECO:0007669"/>
    <property type="project" value="UniProtKB-KW"/>
</dbReference>
<dbReference type="InterPro" id="IPR054277">
    <property type="entry name" value="DUF7008"/>
</dbReference>
<dbReference type="NCBIfam" id="NF033451">
    <property type="entry name" value="BREX_2_MTaseX"/>
    <property type="match status" value="1"/>
</dbReference>
<evidence type="ECO:0000256" key="6">
    <source>
        <dbReference type="SAM" id="MobiDB-lite"/>
    </source>
</evidence>
<dbReference type="Proteomes" id="UP001202961">
    <property type="component" value="Unassembled WGS sequence"/>
</dbReference>
<dbReference type="EMBL" id="JAMQBK010000029">
    <property type="protein sequence ID" value="MCM2371078.1"/>
    <property type="molecule type" value="Genomic_DNA"/>
</dbReference>
<dbReference type="PROSITE" id="PS00092">
    <property type="entry name" value="N6_MTASE"/>
    <property type="match status" value="1"/>
</dbReference>
<dbReference type="RefSeq" id="WP_250928721.1">
    <property type="nucleotide sequence ID" value="NZ_JAMQBK010000029.1"/>
</dbReference>
<evidence type="ECO:0000259" key="7">
    <source>
        <dbReference type="Pfam" id="PF07669"/>
    </source>
</evidence>
<evidence type="ECO:0000313" key="9">
    <source>
        <dbReference type="EMBL" id="MCM2371078.1"/>
    </source>
</evidence>
<sequence>MVDIKTLLPELKKLVTELSEDLLARSTASGEIDAGLREAYTQIEKGGRTADAFEVWREDYLDQVAVAWVLGCVFVRFMEDNHLIDECWLAGEGDRRKQAEDSHELYFREHPRESDREYFEHVFHEVGKIPACQDLFAEGKTPLWAVGPSGDAAMKLLAFWREIDTDSGHLKRTFDVEEGDTRFLGDLYQDLSERARKKYALLQTPVFVEEFILDRTLDPAIDEFGLDEVRMIDPTCGSGHFLLGGFARLFHLWVKREDNDIVAAQKALDGVWGVDINPFAVAIARFRLIVAALKACNIKTLRSAPAWKVHLATGDSLLFGTRWDRDGKKKGEQQFFSTDEESWAPEIYACEDKEAISEVLGQQYHVVVGNPPYIIVRDRSLNQAYRDRYSTCHRKFSLAAPFAERFFEVACSGATGMAGYVGTITSNAFMKREFGTKLIVNFFPTIDLTHVIDTSGAYIPGHGTPTVILFGRNRQSMGETIRGVLGIQGEPTTPDDPAHGQVWQSIISQIDTVGSGDQFSTVADLSRSVLARHPWSLEGGGAAELKMLIDNAPCDSLAHYCASIGFGSILGEDEAYSFPVECALPYCVPDTHIRPFVEGENLRDWTYSWETRVLFPYDSSISLLPVEEFLQHFWPLRTLLWNRNDFSKQTYKEVGRTFWEYHQIPKEKYATPLSISFPFVASHNHFVLDRGGSVFNRSAPLVKLQKDATEDDHLALLGLLNSSVFCFLMKQVSHQKQLTGGDGVRVQSRAKVPYEFAGTQLLRISIPKGFREGRLRDRILEIARLLESKGKQISDLSAYQVIGRSLAANIDIDKAFAESETEKELLRSQMILLQEELDFTAYALYGLVDDSLLSSESEWKGVSVDAGMRPFEIRHGKNVDGFDTPTEIPVEWPDKLREMWQKRLSAIKTNAHLRLLEDDHYKRRWIGRQGLFNLTAQQNELGTECKRWLLERLASEPYWQGEPQLKSTSRIADIAGADKAFRAVASVYRQREDFDLKKLVDDLVGAESVPLLPALTYKPSGLRKRLVWEQVWEQQRKEDRGEGIGEIKSPPKYSNTDFMKPDYSRLRGRLGVPKERFVSFPNCHTEGDPSLVVGWAGWTHLQQGTAIASYYDARKREGWSAERLTPLLAALDQLLPWIHQWHPEIDPEYNETAGTSFQTLLESEAQELGLTLEQIRNWTPPAKKRAKKKKAVSKPRKKSKSAEATEGE</sequence>
<feature type="domain" description="Type II methyltransferase M.TaqI-like" evidence="7">
    <location>
        <begin position="271"/>
        <end position="438"/>
    </location>
</feature>
<comment type="catalytic activity">
    <reaction evidence="5">
        <text>a 2'-deoxyadenosine in DNA + S-adenosyl-L-methionine = an N(6)-methyl-2'-deoxyadenosine in DNA + S-adenosyl-L-homocysteine + H(+)</text>
        <dbReference type="Rhea" id="RHEA:15197"/>
        <dbReference type="Rhea" id="RHEA-COMP:12418"/>
        <dbReference type="Rhea" id="RHEA-COMP:12419"/>
        <dbReference type="ChEBI" id="CHEBI:15378"/>
        <dbReference type="ChEBI" id="CHEBI:57856"/>
        <dbReference type="ChEBI" id="CHEBI:59789"/>
        <dbReference type="ChEBI" id="CHEBI:90615"/>
        <dbReference type="ChEBI" id="CHEBI:90616"/>
        <dbReference type="EC" id="2.1.1.72"/>
    </reaction>
</comment>
<evidence type="ECO:0000256" key="1">
    <source>
        <dbReference type="ARBA" id="ARBA00011900"/>
    </source>
</evidence>
<feature type="compositionally biased region" description="Basic residues" evidence="6">
    <location>
        <begin position="1182"/>
        <end position="1199"/>
    </location>
</feature>
<accession>A0ABT0U3P1</accession>
<feature type="region of interest" description="Disordered" evidence="6">
    <location>
        <begin position="1039"/>
        <end position="1058"/>
    </location>
</feature>
<dbReference type="PANTHER" id="PTHR33841:SF1">
    <property type="entry name" value="DNA METHYLTRANSFERASE A"/>
    <property type="match status" value="1"/>
</dbReference>
<protein>
    <recommendedName>
        <fullName evidence="1">site-specific DNA-methyltransferase (adenine-specific)</fullName>
        <ecNumber evidence="1">2.1.1.72</ecNumber>
    </recommendedName>
</protein>
<gene>
    <name evidence="9" type="primary">pglX</name>
    <name evidence="9" type="ORF">NB063_10700</name>
</gene>
<keyword evidence="2 9" id="KW-0489">Methyltransferase</keyword>
<dbReference type="Pfam" id="PF07669">
    <property type="entry name" value="Eco57I"/>
    <property type="match status" value="1"/>
</dbReference>
<dbReference type="GO" id="GO:0009007">
    <property type="term" value="F:site-specific DNA-methyltransferase (adenine-specific) activity"/>
    <property type="evidence" value="ECO:0007669"/>
    <property type="project" value="UniProtKB-EC"/>
</dbReference>
<dbReference type="EC" id="2.1.1.72" evidence="1"/>